<keyword evidence="4 6" id="KW-0067">ATP-binding</keyword>
<dbReference type="SMART" id="SM00382">
    <property type="entry name" value="AAA"/>
    <property type="match status" value="1"/>
</dbReference>
<evidence type="ECO:0000313" key="7">
    <source>
        <dbReference type="Proteomes" id="UP001251085"/>
    </source>
</evidence>
<evidence type="ECO:0000256" key="1">
    <source>
        <dbReference type="ARBA" id="ARBA00005417"/>
    </source>
</evidence>
<comment type="similarity">
    <text evidence="1">Belongs to the ABC transporter superfamily.</text>
</comment>
<dbReference type="PROSITE" id="PS00211">
    <property type="entry name" value="ABC_TRANSPORTER_1"/>
    <property type="match status" value="1"/>
</dbReference>
<evidence type="ECO:0000259" key="5">
    <source>
        <dbReference type="PROSITE" id="PS50893"/>
    </source>
</evidence>
<evidence type="ECO:0000256" key="4">
    <source>
        <dbReference type="ARBA" id="ARBA00022840"/>
    </source>
</evidence>
<dbReference type="PANTHER" id="PTHR42788:SF19">
    <property type="entry name" value="ALIPHATIC SULFONATES IMPORT ATP-BINDING PROTEIN SSUB 2"/>
    <property type="match status" value="1"/>
</dbReference>
<dbReference type="SUPFAM" id="SSF52540">
    <property type="entry name" value="P-loop containing nucleoside triphosphate hydrolases"/>
    <property type="match status" value="1"/>
</dbReference>
<evidence type="ECO:0000256" key="3">
    <source>
        <dbReference type="ARBA" id="ARBA00022741"/>
    </source>
</evidence>
<dbReference type="EMBL" id="JAVRQI010000011">
    <property type="protein sequence ID" value="MDT1063194.1"/>
    <property type="molecule type" value="Genomic_DNA"/>
</dbReference>
<gene>
    <name evidence="6" type="ORF">RM190_15060</name>
</gene>
<dbReference type="InterPro" id="IPR017871">
    <property type="entry name" value="ABC_transporter-like_CS"/>
</dbReference>
<reference evidence="7" key="1">
    <citation type="submission" date="2023-07" db="EMBL/GenBank/DDBJ databases">
        <title>Characterization of two Paracoccaceae strains isolated from Phycosphere and proposal of Xinfangfangia lacusdiani sp. nov.</title>
        <authorList>
            <person name="Deng Y."/>
            <person name="Zhang Y.Q."/>
        </authorList>
    </citation>
    <scope>NUCLEOTIDE SEQUENCE [LARGE SCALE GENOMIC DNA]</scope>
    <source>
        <strain evidence="7">CPCC 101403</strain>
    </source>
</reference>
<dbReference type="InterPro" id="IPR003439">
    <property type="entry name" value="ABC_transporter-like_ATP-bd"/>
</dbReference>
<keyword evidence="7" id="KW-1185">Reference proteome</keyword>
<dbReference type="PANTHER" id="PTHR42788">
    <property type="entry name" value="TAURINE IMPORT ATP-BINDING PROTEIN-RELATED"/>
    <property type="match status" value="1"/>
</dbReference>
<comment type="caution">
    <text evidence="6">The sequence shown here is derived from an EMBL/GenBank/DDBJ whole genome shotgun (WGS) entry which is preliminary data.</text>
</comment>
<dbReference type="RefSeq" id="WP_311760281.1">
    <property type="nucleotide sequence ID" value="NZ_JAVRQI010000011.1"/>
</dbReference>
<protein>
    <submittedName>
        <fullName evidence="6">ATP-binding cassette domain-containing protein</fullName>
    </submittedName>
</protein>
<keyword evidence="3" id="KW-0547">Nucleotide-binding</keyword>
<dbReference type="InterPro" id="IPR027417">
    <property type="entry name" value="P-loop_NTPase"/>
</dbReference>
<evidence type="ECO:0000313" key="6">
    <source>
        <dbReference type="EMBL" id="MDT1063194.1"/>
    </source>
</evidence>
<dbReference type="InterPro" id="IPR003593">
    <property type="entry name" value="AAA+_ATPase"/>
</dbReference>
<dbReference type="Pfam" id="PF00005">
    <property type="entry name" value="ABC_tran"/>
    <property type="match status" value="1"/>
</dbReference>
<dbReference type="Proteomes" id="UP001251085">
    <property type="component" value="Unassembled WGS sequence"/>
</dbReference>
<proteinExistence type="inferred from homology"/>
<accession>A0ABU3EG82</accession>
<keyword evidence="2" id="KW-0813">Transport</keyword>
<organism evidence="6 7">
    <name type="scientific">Paracoccus broussonetiae</name>
    <dbReference type="NCBI Taxonomy" id="3075834"/>
    <lineage>
        <taxon>Bacteria</taxon>
        <taxon>Pseudomonadati</taxon>
        <taxon>Pseudomonadota</taxon>
        <taxon>Alphaproteobacteria</taxon>
        <taxon>Rhodobacterales</taxon>
        <taxon>Paracoccaceae</taxon>
        <taxon>Paracoccus</taxon>
    </lineage>
</organism>
<dbReference type="InterPro" id="IPR050166">
    <property type="entry name" value="ABC_transporter_ATP-bind"/>
</dbReference>
<evidence type="ECO:0000256" key="2">
    <source>
        <dbReference type="ARBA" id="ARBA00022448"/>
    </source>
</evidence>
<sequence>MRLDLQAKSFAGKEILGPIEISVGRGERVAILGPSGIGKSTLLRILAGLDRNFQGRRDGDERLAMVFQEPVLLPWRDALANITIPTGCDRKTAIEWMGRAGLAGHEAKFPRQMSLGQQRRLALARAFAAGPDILLADEPYASLDAETATRMVSLTGELLDRSGAGLILVTHDPNEGAALEARALRLSGTPARLQKD</sequence>
<feature type="domain" description="ABC transporter" evidence="5">
    <location>
        <begin position="1"/>
        <end position="194"/>
    </location>
</feature>
<name>A0ABU3EG82_9RHOB</name>
<dbReference type="PROSITE" id="PS50893">
    <property type="entry name" value="ABC_TRANSPORTER_2"/>
    <property type="match status" value="1"/>
</dbReference>
<dbReference type="GO" id="GO:0005524">
    <property type="term" value="F:ATP binding"/>
    <property type="evidence" value="ECO:0007669"/>
    <property type="project" value="UniProtKB-KW"/>
</dbReference>
<dbReference type="Gene3D" id="3.40.50.300">
    <property type="entry name" value="P-loop containing nucleotide triphosphate hydrolases"/>
    <property type="match status" value="1"/>
</dbReference>